<evidence type="ECO:0000256" key="4">
    <source>
        <dbReference type="ARBA" id="ARBA00023242"/>
    </source>
</evidence>
<feature type="domain" description="Nrap protein" evidence="9">
    <location>
        <begin position="738"/>
        <end position="912"/>
    </location>
</feature>
<evidence type="ECO:0000256" key="3">
    <source>
        <dbReference type="ARBA" id="ARBA00022884"/>
    </source>
</evidence>
<keyword evidence="4" id="KW-0539">Nucleus</keyword>
<evidence type="ECO:0000256" key="5">
    <source>
        <dbReference type="SAM" id="MobiDB-lite"/>
    </source>
</evidence>
<feature type="region of interest" description="Disordered" evidence="5">
    <location>
        <begin position="1"/>
        <end position="100"/>
    </location>
</feature>
<protein>
    <submittedName>
        <fullName evidence="12">Nucleolar protein 6</fullName>
    </submittedName>
</protein>
<dbReference type="InterPro" id="IPR035370">
    <property type="entry name" value="Nrap_D5"/>
</dbReference>
<dbReference type="Pfam" id="PF17406">
    <property type="entry name" value="Nrap_D5"/>
    <property type="match status" value="1"/>
</dbReference>
<dbReference type="Pfam" id="PF17404">
    <property type="entry name" value="Nrap_D3"/>
    <property type="match status" value="1"/>
</dbReference>
<evidence type="ECO:0000259" key="6">
    <source>
        <dbReference type="Pfam" id="PF03813"/>
    </source>
</evidence>
<dbReference type="OrthoDB" id="10251401at2759"/>
<evidence type="ECO:0000259" key="10">
    <source>
        <dbReference type="Pfam" id="PF17406"/>
    </source>
</evidence>
<dbReference type="Pfam" id="PF03813">
    <property type="entry name" value="Nrap"/>
    <property type="match status" value="1"/>
</dbReference>
<dbReference type="GO" id="GO:0003723">
    <property type="term" value="F:RNA binding"/>
    <property type="evidence" value="ECO:0007669"/>
    <property type="project" value="UniProtKB-KW"/>
</dbReference>
<feature type="domain" description="Nrap protein" evidence="6">
    <location>
        <begin position="212"/>
        <end position="364"/>
    </location>
</feature>
<organism evidence="12 13">
    <name type="scientific">Hondaea fermentalgiana</name>
    <dbReference type="NCBI Taxonomy" id="2315210"/>
    <lineage>
        <taxon>Eukaryota</taxon>
        <taxon>Sar</taxon>
        <taxon>Stramenopiles</taxon>
        <taxon>Bigyra</taxon>
        <taxon>Labyrinthulomycetes</taxon>
        <taxon>Thraustochytrida</taxon>
        <taxon>Thraustochytriidae</taxon>
        <taxon>Hondaea</taxon>
    </lineage>
</organism>
<dbReference type="Gene3D" id="1.10.1410.10">
    <property type="match status" value="2"/>
</dbReference>
<dbReference type="Pfam" id="PF17405">
    <property type="entry name" value="Nrap_D4"/>
    <property type="match status" value="1"/>
</dbReference>
<dbReference type="Pfam" id="PF17403">
    <property type="entry name" value="Nrap_D2"/>
    <property type="match status" value="1"/>
</dbReference>
<evidence type="ECO:0000313" key="13">
    <source>
        <dbReference type="Proteomes" id="UP000241890"/>
    </source>
</evidence>
<dbReference type="InterPro" id="IPR035082">
    <property type="entry name" value="Nrap_D1"/>
</dbReference>
<dbReference type="PANTHER" id="PTHR17972">
    <property type="entry name" value="NUCLEOLAR RNA-ASSOCIATED PROTEIN"/>
    <property type="match status" value="1"/>
</dbReference>
<evidence type="ECO:0000259" key="8">
    <source>
        <dbReference type="Pfam" id="PF17404"/>
    </source>
</evidence>
<evidence type="ECO:0000259" key="7">
    <source>
        <dbReference type="Pfam" id="PF17403"/>
    </source>
</evidence>
<dbReference type="InterPro" id="IPR035368">
    <property type="entry name" value="Nrap_D3"/>
</dbReference>
<dbReference type="InParanoid" id="A0A2R5G2X0"/>
<dbReference type="GO" id="GO:0032545">
    <property type="term" value="C:CURI complex"/>
    <property type="evidence" value="ECO:0007669"/>
    <property type="project" value="TreeGrafter"/>
</dbReference>
<name>A0A2R5G2X0_9STRA</name>
<feature type="domain" description="Nrap protein" evidence="11">
    <location>
        <begin position="1171"/>
        <end position="1303"/>
    </location>
</feature>
<evidence type="ECO:0000259" key="9">
    <source>
        <dbReference type="Pfam" id="PF17405"/>
    </source>
</evidence>
<comment type="similarity">
    <text evidence="2">Belongs to the NRAP family.</text>
</comment>
<accession>A0A2R5G2X0</accession>
<dbReference type="GO" id="GO:0032040">
    <property type="term" value="C:small-subunit processome"/>
    <property type="evidence" value="ECO:0007669"/>
    <property type="project" value="TreeGrafter"/>
</dbReference>
<dbReference type="InterPro" id="IPR005554">
    <property type="entry name" value="NOL6/Upt22"/>
</dbReference>
<evidence type="ECO:0000256" key="1">
    <source>
        <dbReference type="ARBA" id="ARBA00004604"/>
    </source>
</evidence>
<evidence type="ECO:0000313" key="12">
    <source>
        <dbReference type="EMBL" id="GBG25377.1"/>
    </source>
</evidence>
<feature type="compositionally biased region" description="Acidic residues" evidence="5">
    <location>
        <begin position="50"/>
        <end position="82"/>
    </location>
</feature>
<dbReference type="GO" id="GO:0006364">
    <property type="term" value="P:rRNA processing"/>
    <property type="evidence" value="ECO:0007669"/>
    <property type="project" value="TreeGrafter"/>
</dbReference>
<dbReference type="GO" id="GO:0006409">
    <property type="term" value="P:tRNA export from nucleus"/>
    <property type="evidence" value="ECO:0007669"/>
    <property type="project" value="TreeGrafter"/>
</dbReference>
<dbReference type="Gene3D" id="3.30.70.3030">
    <property type="match status" value="1"/>
</dbReference>
<sequence length="1312" mass="145269">MARKSAAQKRQRQKAREEAEAKAEADVQEEDDARQEARDDALAAHIAAMADDEDDIGQSGDDASEELGNSDDGEDEEEDDVEERPVSAKNTKTNKGRRAALPSLQEQEYLRETKTLFQSNLLRLQMGELLEQSRVTASAERAEKERAFLFALKDAVMKAKHKGIVTEAVLGVPLENWETEKPVELEAFAAPEAVDVVGSYLLGTVTKPSRTVDLAIRMPADCFKRKDYLNHRYLDKRRLYLGVLAKSLAKKKDLVAATQFAPFTSDLDKPVLLVTPSAEANVGKMLVRILPVISEDVFPISRFQLDQNNVRPLNRFEPEAGSGEGQARAGLTPAPTPHYNMRVLEDIESSGPRSHLELFHEVKESCQSFAPVSCLLKIWARVRGFSSSDGPDNFSEFLLTAFLAHQLLEKRISSMLSVQQLFRNFMGVIAKTDLGRGPVARLRPSTGGNPVIHNGLSDEEVRKAFDVALMGPCGRLNLAWRVSASAWAAVVEQAKLTYDLLEGSAGQSGGRSAFESIFSAPVHLWHQFDKYYSIAVPSKDPVRWQTAGLERSEQALLCDLGWEAYVQRCVEHSFRRGFLDTHRAHVVRVRVNAKECASWDPKETPQRTALLVCMQLDREEAFRVIDKGPNADHVAATAAFRAFWGSKSELRRFRDGSILETLDWRPEHEKSNKRPASGAPTSLRDIDVCDKIADFVARRRWPLEKGATVVGRELEVMLGTLDRQDRQRARQLSVPDVPFPALRTCVEDLMSRLRGLSLPLAVTGFRVADPSLRYSSVTLPGQHPLAFGAQETEGAAVLSSIMGSGNAEGGDRKKRKVWGSSKGEKSTTSISRLVDVVDLVVELESSGQWPDDVEAIRVMKTAFYVQIAEQLEASHPGQQRCEPSRTCLDVLTGGYGFRLRIRLDKERQLLRSPRVSFTGSASTVAARRIRAERGEDGDRLVRDEGIPTQLALQQASALERDTVDKPHLHAMLHSIHGRGDDRGGANVMGPVSRLAKLWMSGHLFWSHVSEEAIELIVASLFLHPQPYKAPRSLMSGFVRFLQLLSTWDWEFEPLLIDLSDADGVVREGAATSEIDLRTSLMKSFTAARERASGASMFIVTNEDRDAAGEWTPKWTDRSHPSPRVLSRVTTVAKDSLVLLEQLFALQASGRYDAGSMQRLWGAVFKSSVSPKDFDVVIKLNPVSSLREARLPMHARAKLYKNTASQERLLLGCNPMSSFASDLVSDLGHLFSVQCDPFRGQAIGLRWNADIHKPVALRVAATSHAKPAKNDSAEAAEGEVKLVPNVTDILVDIASLGEGIIEQILCSPTSLEQ</sequence>
<reference evidence="12 13" key="1">
    <citation type="submission" date="2017-12" db="EMBL/GenBank/DDBJ databases">
        <title>Sequencing, de novo assembly and annotation of complete genome of a new Thraustochytrid species, strain FCC1311.</title>
        <authorList>
            <person name="Sedici K."/>
            <person name="Godart F."/>
            <person name="Aiese Cigliano R."/>
            <person name="Sanseverino W."/>
            <person name="Barakat M."/>
            <person name="Ortet P."/>
            <person name="Marechal E."/>
            <person name="Cagnac O."/>
            <person name="Amato A."/>
        </authorList>
    </citation>
    <scope>NUCLEOTIDE SEQUENCE [LARGE SCALE GENOMIC DNA]</scope>
</reference>
<feature type="compositionally biased region" description="Basic and acidic residues" evidence="5">
    <location>
        <begin position="14"/>
        <end position="25"/>
    </location>
</feature>
<feature type="domain" description="Nrap protein" evidence="8">
    <location>
        <begin position="526"/>
        <end position="670"/>
    </location>
</feature>
<comment type="subcellular location">
    <subcellularLocation>
        <location evidence="1">Nucleus</location>
        <location evidence="1">Nucleolus</location>
    </subcellularLocation>
</comment>
<dbReference type="GO" id="GO:0034456">
    <property type="term" value="C:UTP-C complex"/>
    <property type="evidence" value="ECO:0007669"/>
    <property type="project" value="TreeGrafter"/>
</dbReference>
<evidence type="ECO:0000256" key="2">
    <source>
        <dbReference type="ARBA" id="ARBA00006674"/>
    </source>
</evidence>
<dbReference type="InterPro" id="IPR035371">
    <property type="entry name" value="Nrap_D6"/>
</dbReference>
<dbReference type="InterPro" id="IPR035369">
    <property type="entry name" value="Nrap_D4"/>
</dbReference>
<dbReference type="InterPro" id="IPR035367">
    <property type="entry name" value="Nrap_D2"/>
</dbReference>
<dbReference type="Proteomes" id="UP000241890">
    <property type="component" value="Unassembled WGS sequence"/>
</dbReference>
<evidence type="ECO:0000259" key="11">
    <source>
        <dbReference type="Pfam" id="PF17407"/>
    </source>
</evidence>
<comment type="caution">
    <text evidence="12">The sequence shown here is derived from an EMBL/GenBank/DDBJ whole genome shotgun (WGS) entry which is preliminary data.</text>
</comment>
<keyword evidence="3" id="KW-0694">RNA-binding</keyword>
<proteinExistence type="inferred from homology"/>
<gene>
    <name evidence="12" type="ORF">FCC1311_015952</name>
</gene>
<feature type="domain" description="Nrap protein" evidence="10">
    <location>
        <begin position="987"/>
        <end position="1143"/>
    </location>
</feature>
<dbReference type="EMBL" id="BEYU01000012">
    <property type="protein sequence ID" value="GBG25377.1"/>
    <property type="molecule type" value="Genomic_DNA"/>
</dbReference>
<feature type="compositionally biased region" description="Basic residues" evidence="5">
    <location>
        <begin position="1"/>
        <end position="13"/>
    </location>
</feature>
<feature type="region of interest" description="Disordered" evidence="5">
    <location>
        <begin position="801"/>
        <end position="823"/>
    </location>
</feature>
<dbReference type="PANTHER" id="PTHR17972:SF0">
    <property type="entry name" value="NUCLEOLAR PROTEIN 6"/>
    <property type="match status" value="1"/>
</dbReference>
<dbReference type="Pfam" id="PF17407">
    <property type="entry name" value="Nrap_D6"/>
    <property type="match status" value="1"/>
</dbReference>
<keyword evidence="13" id="KW-1185">Reference proteome</keyword>
<feature type="domain" description="Nrap protein" evidence="7">
    <location>
        <begin position="374"/>
        <end position="504"/>
    </location>
</feature>